<dbReference type="InterPro" id="IPR018312">
    <property type="entry name" value="Chromosome_initiator_DnaA_CS"/>
</dbReference>
<evidence type="ECO:0000256" key="5">
    <source>
        <dbReference type="ARBA" id="ARBA00022840"/>
    </source>
</evidence>
<evidence type="ECO:0000259" key="14">
    <source>
        <dbReference type="SMART" id="SM00760"/>
    </source>
</evidence>
<dbReference type="PRINTS" id="PR00051">
    <property type="entry name" value="DNAA"/>
</dbReference>
<keyword evidence="16" id="KW-1185">Reference proteome</keyword>
<keyword evidence="7 8" id="KW-0238">DNA-binding</keyword>
<dbReference type="Gene3D" id="1.10.8.60">
    <property type="match status" value="1"/>
</dbReference>
<dbReference type="InterPro" id="IPR024633">
    <property type="entry name" value="DnaA_N_dom"/>
</dbReference>
<dbReference type="InterPro" id="IPR013317">
    <property type="entry name" value="DnaA_dom"/>
</dbReference>
<keyword evidence="5 8" id="KW-0067">ATP-binding</keyword>
<comment type="function">
    <text evidence="8 10">Plays an essential role in the initiation and regulation of chromosomal replication. ATP-DnaA binds to the origin of replication (oriC) to initiate formation of the DNA replication initiation complex once per cell cycle. Binds the DnaA box (a 9 base pair repeat at the origin) and separates the double-stranded (ds)DNA. Forms a right-handed helical filament on oriC DNA; dsDNA binds to the exterior of the filament while single-stranded (ss)DNA is stabiized in the filament's interior. The ATP-DnaA-oriC complex binds and stabilizes one strand of the AT-rich DNA unwinding element (DUE), permitting loading of DNA polymerase. After initiation quickly degrades to an ADP-DnaA complex that is not apt for DNA replication. Binds acidic phospholipids.</text>
</comment>
<feature type="binding site" evidence="8">
    <location>
        <position position="275"/>
    </location>
    <ligand>
        <name>ATP</name>
        <dbReference type="ChEBI" id="CHEBI:30616"/>
    </ligand>
</feature>
<dbReference type="InterPro" id="IPR038454">
    <property type="entry name" value="DnaA_N_sf"/>
</dbReference>
<dbReference type="Gene3D" id="1.10.1750.10">
    <property type="match status" value="1"/>
</dbReference>
<evidence type="ECO:0000259" key="13">
    <source>
        <dbReference type="SMART" id="SM00382"/>
    </source>
</evidence>
<evidence type="ECO:0000256" key="7">
    <source>
        <dbReference type="ARBA" id="ARBA00023125"/>
    </source>
</evidence>
<gene>
    <name evidence="8 15" type="primary">dnaA</name>
    <name evidence="15" type="ORF">ACFQ14_10185</name>
</gene>
<comment type="similarity">
    <text evidence="1 8 11">Belongs to the DnaA family.</text>
</comment>
<proteinExistence type="inferred from homology"/>
<evidence type="ECO:0000256" key="4">
    <source>
        <dbReference type="ARBA" id="ARBA00022741"/>
    </source>
</evidence>
<dbReference type="PROSITE" id="PS01008">
    <property type="entry name" value="DNAA"/>
    <property type="match status" value="1"/>
</dbReference>
<evidence type="ECO:0000256" key="1">
    <source>
        <dbReference type="ARBA" id="ARBA00006583"/>
    </source>
</evidence>
<dbReference type="HAMAP" id="MF_00377">
    <property type="entry name" value="DnaA_bact"/>
    <property type="match status" value="1"/>
</dbReference>
<dbReference type="InterPro" id="IPR001957">
    <property type="entry name" value="Chromosome_initiator_DnaA"/>
</dbReference>
<dbReference type="InterPro" id="IPR020591">
    <property type="entry name" value="Chromosome_initiator_DnaA-like"/>
</dbReference>
<dbReference type="SMART" id="SM00760">
    <property type="entry name" value="Bac_DnaA_C"/>
    <property type="match status" value="1"/>
</dbReference>
<name>A0ABW3FIP5_9HYPH</name>
<evidence type="ECO:0000256" key="6">
    <source>
        <dbReference type="ARBA" id="ARBA00023121"/>
    </source>
</evidence>
<dbReference type="SUPFAM" id="SSF52540">
    <property type="entry name" value="P-loop containing nucleoside triphosphate hydrolases"/>
    <property type="match status" value="1"/>
</dbReference>
<evidence type="ECO:0000313" key="16">
    <source>
        <dbReference type="Proteomes" id="UP001597101"/>
    </source>
</evidence>
<dbReference type="SUPFAM" id="SSF48295">
    <property type="entry name" value="TrpR-like"/>
    <property type="match status" value="1"/>
</dbReference>
<dbReference type="InterPro" id="IPR027417">
    <property type="entry name" value="P-loop_NTPase"/>
</dbReference>
<feature type="binding site" evidence="8">
    <location>
        <position position="274"/>
    </location>
    <ligand>
        <name>ATP</name>
        <dbReference type="ChEBI" id="CHEBI:30616"/>
    </ligand>
</feature>
<dbReference type="InterPro" id="IPR013159">
    <property type="entry name" value="DnaA_C"/>
</dbReference>
<evidence type="ECO:0000256" key="9">
    <source>
        <dbReference type="NCBIfam" id="TIGR00362"/>
    </source>
</evidence>
<evidence type="ECO:0000256" key="2">
    <source>
        <dbReference type="ARBA" id="ARBA00022490"/>
    </source>
</evidence>
<dbReference type="PANTHER" id="PTHR30050">
    <property type="entry name" value="CHROMOSOMAL REPLICATION INITIATOR PROTEIN DNAA"/>
    <property type="match status" value="1"/>
</dbReference>
<feature type="compositionally biased region" description="Polar residues" evidence="12">
    <location>
        <begin position="1"/>
        <end position="19"/>
    </location>
</feature>
<feature type="domain" description="AAA+ ATPase" evidence="13">
    <location>
        <begin position="261"/>
        <end position="388"/>
    </location>
</feature>
<dbReference type="Pfam" id="PF11638">
    <property type="entry name" value="DnaA_N"/>
    <property type="match status" value="1"/>
</dbReference>
<feature type="region of interest" description="Disordered" evidence="12">
    <location>
        <begin position="1"/>
        <end position="70"/>
    </location>
</feature>
<organism evidence="15 16">
    <name type="scientific">Pseudahrensia aquimaris</name>
    <dbReference type="NCBI Taxonomy" id="744461"/>
    <lineage>
        <taxon>Bacteria</taxon>
        <taxon>Pseudomonadati</taxon>
        <taxon>Pseudomonadota</taxon>
        <taxon>Alphaproteobacteria</taxon>
        <taxon>Hyphomicrobiales</taxon>
        <taxon>Ahrensiaceae</taxon>
        <taxon>Pseudahrensia</taxon>
    </lineage>
</organism>
<feature type="compositionally biased region" description="Low complexity" evidence="12">
    <location>
        <begin position="42"/>
        <end position="52"/>
    </location>
</feature>
<evidence type="ECO:0000256" key="8">
    <source>
        <dbReference type="HAMAP-Rule" id="MF_00377"/>
    </source>
</evidence>
<keyword evidence="3 8" id="KW-0235">DNA replication</keyword>
<feature type="domain" description="Chromosomal replication initiator DnaA C-terminal" evidence="14">
    <location>
        <begin position="477"/>
        <end position="546"/>
    </location>
</feature>
<evidence type="ECO:0000256" key="10">
    <source>
        <dbReference type="RuleBase" id="RU000577"/>
    </source>
</evidence>
<sequence length="572" mass="63354">MASPRGKQTPSLTSDSSAIGGSGGTPKALNTPKTETGARSGTRTSVADATSRSARRAALNKQNQAGPTVAAKDVQRWERVQAQLKAKLGQEAYQSWFGRCRLESVSKSQLTLSVPTTFLKSWIRTHYQAMLLEMWQKQLEDILRIDVVVRSAVRAANTENGGMARPVPPQQQAIDKAPLSQPALPPFTNNAPVPNRTLREGAANLPSPPSDRGGAVDPRTTFAGSPLDPNYTFATLVEGASNRMACAAARSVAEADGAALRFNPLFIHANVGLGKTHLLQAIAWAANERNNGVRMLYLTAEYFMWRFASAIRDQSALSFKESLRDIDLLLIDDMQFLQGKSIQQEFCHLLNALIDSAKQVVVAADRPPSELESLDARVRSRLQGGVALEVKAPNIEMRREMLELRYRDAQREDSKLAIADGVLDFVAEKVASSGRDLEGAFNQLLIQHRFSDGPVDMDVIERMLGHLVQSGEQKRVRIEDIQKVVARHYHVSKNDLLSNRRTRVIVRPRQIAMYLAKILTPRSLPEIGRRFGGRDHTTVLHAVRKIEKLLESDHMLAQEIELLKRLIHELGQ</sequence>
<keyword evidence="4 8" id="KW-0547">Nucleotide-binding</keyword>
<dbReference type="RefSeq" id="WP_377212624.1">
    <property type="nucleotide sequence ID" value="NZ_JBHTJV010000009.1"/>
</dbReference>
<feature type="region of interest" description="Disordered" evidence="12">
    <location>
        <begin position="187"/>
        <end position="223"/>
    </location>
</feature>
<evidence type="ECO:0000256" key="3">
    <source>
        <dbReference type="ARBA" id="ARBA00022705"/>
    </source>
</evidence>
<dbReference type="NCBIfam" id="TIGR00362">
    <property type="entry name" value="DnaA"/>
    <property type="match status" value="1"/>
</dbReference>
<evidence type="ECO:0000313" key="15">
    <source>
        <dbReference type="EMBL" id="MFD0916775.1"/>
    </source>
</evidence>
<comment type="domain">
    <text evidence="8">Domain I is involved in oligomerization and binding regulators, domain II is flexibile and of varying length in different bacteria, domain III forms the AAA+ region, while domain IV binds dsDNA.</text>
</comment>
<dbReference type="Pfam" id="PF08299">
    <property type="entry name" value="Bac_DnaA_C"/>
    <property type="match status" value="1"/>
</dbReference>
<dbReference type="SMART" id="SM00382">
    <property type="entry name" value="AAA"/>
    <property type="match status" value="1"/>
</dbReference>
<reference evidence="16" key="1">
    <citation type="journal article" date="2019" name="Int. J. Syst. Evol. Microbiol.">
        <title>The Global Catalogue of Microorganisms (GCM) 10K type strain sequencing project: providing services to taxonomists for standard genome sequencing and annotation.</title>
        <authorList>
            <consortium name="The Broad Institute Genomics Platform"/>
            <consortium name="The Broad Institute Genome Sequencing Center for Infectious Disease"/>
            <person name="Wu L."/>
            <person name="Ma J."/>
        </authorList>
    </citation>
    <scope>NUCLEOTIDE SEQUENCE [LARGE SCALE GENOMIC DNA]</scope>
    <source>
        <strain evidence="16">CCUG 60023</strain>
    </source>
</reference>
<dbReference type="InterPro" id="IPR010921">
    <property type="entry name" value="Trp_repressor/repl_initiator"/>
</dbReference>
<dbReference type="CDD" id="cd06571">
    <property type="entry name" value="Bac_DnaA_C"/>
    <property type="match status" value="1"/>
</dbReference>
<dbReference type="Gene3D" id="3.30.300.180">
    <property type="match status" value="1"/>
</dbReference>
<evidence type="ECO:0000256" key="12">
    <source>
        <dbReference type="SAM" id="MobiDB-lite"/>
    </source>
</evidence>
<dbReference type="EMBL" id="JBHTJV010000009">
    <property type="protein sequence ID" value="MFD0916775.1"/>
    <property type="molecule type" value="Genomic_DNA"/>
</dbReference>
<comment type="subcellular location">
    <subcellularLocation>
        <location evidence="8">Cytoplasm</location>
    </subcellularLocation>
</comment>
<dbReference type="CDD" id="cd00009">
    <property type="entry name" value="AAA"/>
    <property type="match status" value="1"/>
</dbReference>
<feature type="region of interest" description="Domain IV, binds dsDNA" evidence="8">
    <location>
        <begin position="449"/>
        <end position="572"/>
    </location>
</feature>
<dbReference type="InterPro" id="IPR003593">
    <property type="entry name" value="AAA+_ATPase"/>
</dbReference>
<keyword evidence="2 8" id="KW-0963">Cytoplasm</keyword>
<dbReference type="Pfam" id="PF00308">
    <property type="entry name" value="Bac_DnaA"/>
    <property type="match status" value="1"/>
</dbReference>
<feature type="region of interest" description="Domain I, interacts with DnaA modulators" evidence="8">
    <location>
        <begin position="1"/>
        <end position="184"/>
    </location>
</feature>
<feature type="binding site" evidence="8">
    <location>
        <position position="276"/>
    </location>
    <ligand>
        <name>ATP</name>
        <dbReference type="ChEBI" id="CHEBI:30616"/>
    </ligand>
</feature>
<accession>A0ABW3FIP5</accession>
<comment type="caution">
    <text evidence="8">Lacks conserved residue(s) required for the propagation of feature annotation.</text>
</comment>
<comment type="caution">
    <text evidence="15">The sequence shown here is derived from an EMBL/GenBank/DDBJ whole genome shotgun (WGS) entry which is preliminary data.</text>
</comment>
<feature type="binding site" evidence="8">
    <location>
        <position position="272"/>
    </location>
    <ligand>
        <name>ATP</name>
        <dbReference type="ChEBI" id="CHEBI:30616"/>
    </ligand>
</feature>
<protein>
    <recommendedName>
        <fullName evidence="8 9">Chromosomal replication initiator protein DnaA</fullName>
    </recommendedName>
</protein>
<comment type="subunit">
    <text evidence="8">Oligomerizes as a right-handed, spiral filament on DNA at oriC.</text>
</comment>
<keyword evidence="6 8" id="KW-0446">Lipid-binding</keyword>
<dbReference type="PANTHER" id="PTHR30050:SF2">
    <property type="entry name" value="CHROMOSOMAL REPLICATION INITIATOR PROTEIN DNAA"/>
    <property type="match status" value="1"/>
</dbReference>
<feature type="compositionally biased region" description="Polar residues" evidence="12">
    <location>
        <begin position="31"/>
        <end position="41"/>
    </location>
</feature>
<dbReference type="Gene3D" id="3.40.50.300">
    <property type="entry name" value="P-loop containing nucleotide triphosphate hydrolases"/>
    <property type="match status" value="1"/>
</dbReference>
<evidence type="ECO:0000256" key="11">
    <source>
        <dbReference type="RuleBase" id="RU004227"/>
    </source>
</evidence>
<dbReference type="Proteomes" id="UP001597101">
    <property type="component" value="Unassembled WGS sequence"/>
</dbReference>